<feature type="transmembrane region" description="Helical" evidence="1">
    <location>
        <begin position="31"/>
        <end position="58"/>
    </location>
</feature>
<accession>A0A7J7J4L5</accession>
<dbReference type="Proteomes" id="UP000593567">
    <property type="component" value="Unassembled WGS sequence"/>
</dbReference>
<proteinExistence type="predicted"/>
<evidence type="ECO:0000313" key="3">
    <source>
        <dbReference type="Proteomes" id="UP000593567"/>
    </source>
</evidence>
<evidence type="ECO:0000256" key="1">
    <source>
        <dbReference type="SAM" id="Phobius"/>
    </source>
</evidence>
<keyword evidence="1" id="KW-0812">Transmembrane</keyword>
<dbReference type="EMBL" id="VXIV02003143">
    <property type="protein sequence ID" value="KAF6020817.1"/>
    <property type="molecule type" value="Genomic_DNA"/>
</dbReference>
<keyword evidence="1" id="KW-1133">Transmembrane helix</keyword>
<dbReference type="AlphaFoldDB" id="A0A7J7J4L5"/>
<gene>
    <name evidence="2" type="ORF">EB796_020854</name>
</gene>
<comment type="caution">
    <text evidence="2">The sequence shown here is derived from an EMBL/GenBank/DDBJ whole genome shotgun (WGS) entry which is preliminary data.</text>
</comment>
<protein>
    <submittedName>
        <fullName evidence="2">Uncharacterized protein</fullName>
    </submittedName>
</protein>
<evidence type="ECO:0000313" key="2">
    <source>
        <dbReference type="EMBL" id="KAF6020817.1"/>
    </source>
</evidence>
<keyword evidence="3" id="KW-1185">Reference proteome</keyword>
<name>A0A7J7J4L5_BUGNE</name>
<sequence length="83" mass="9397">MELANSCCPYSCCNTGHQTCSVVKTYDAIHLYILAIFISYTLYYFIFSGVLEIILYIFGLLLNGSCSLQCNPTQYGQLNIYLK</sequence>
<organism evidence="2 3">
    <name type="scientific">Bugula neritina</name>
    <name type="common">Brown bryozoan</name>
    <name type="synonym">Sertularia neritina</name>
    <dbReference type="NCBI Taxonomy" id="10212"/>
    <lineage>
        <taxon>Eukaryota</taxon>
        <taxon>Metazoa</taxon>
        <taxon>Spiralia</taxon>
        <taxon>Lophotrochozoa</taxon>
        <taxon>Bryozoa</taxon>
        <taxon>Gymnolaemata</taxon>
        <taxon>Cheilostomatida</taxon>
        <taxon>Flustrina</taxon>
        <taxon>Buguloidea</taxon>
        <taxon>Bugulidae</taxon>
        <taxon>Bugula</taxon>
    </lineage>
</organism>
<reference evidence="2" key="1">
    <citation type="submission" date="2020-06" db="EMBL/GenBank/DDBJ databases">
        <title>Draft genome of Bugula neritina, a colonial animal packing powerful symbionts and potential medicines.</title>
        <authorList>
            <person name="Rayko M."/>
        </authorList>
    </citation>
    <scope>NUCLEOTIDE SEQUENCE [LARGE SCALE GENOMIC DNA]</scope>
    <source>
        <strain evidence="2">Kwan_BN1</strain>
    </source>
</reference>
<keyword evidence="1" id="KW-0472">Membrane</keyword>